<feature type="compositionally biased region" description="Low complexity" evidence="5">
    <location>
        <begin position="262"/>
        <end position="275"/>
    </location>
</feature>
<dbReference type="Pfam" id="PF16546">
    <property type="entry name" value="SGTA_dimer"/>
    <property type="match status" value="1"/>
</dbReference>
<dbReference type="Pfam" id="PF13414">
    <property type="entry name" value="TPR_11"/>
    <property type="match status" value="1"/>
</dbReference>
<reference evidence="7" key="1">
    <citation type="submission" date="2020-08" db="EMBL/GenBank/DDBJ databases">
        <title>Genome sequencing and assembly of the red palm weevil Rhynchophorus ferrugineus.</title>
        <authorList>
            <person name="Dias G.B."/>
            <person name="Bergman C.M."/>
            <person name="Manee M."/>
        </authorList>
    </citation>
    <scope>NUCLEOTIDE SEQUENCE</scope>
    <source>
        <strain evidence="7">AA-2017</strain>
        <tissue evidence="7">Whole larva</tissue>
    </source>
</reference>
<evidence type="ECO:0000256" key="5">
    <source>
        <dbReference type="SAM" id="MobiDB-lite"/>
    </source>
</evidence>
<feature type="repeat" description="TPR" evidence="4">
    <location>
        <begin position="59"/>
        <end position="92"/>
    </location>
</feature>
<feature type="compositionally biased region" description="Polar residues" evidence="5">
    <location>
        <begin position="276"/>
        <end position="288"/>
    </location>
</feature>
<dbReference type="SMART" id="SM00028">
    <property type="entry name" value="TPR"/>
    <property type="match status" value="3"/>
</dbReference>
<evidence type="ECO:0000313" key="8">
    <source>
        <dbReference type="Proteomes" id="UP000625711"/>
    </source>
</evidence>
<dbReference type="PROSITE" id="PS50293">
    <property type="entry name" value="TPR_REGION"/>
    <property type="match status" value="2"/>
</dbReference>
<accession>A0A834MP95</accession>
<feature type="region of interest" description="Disordered" evidence="5">
    <location>
        <begin position="251"/>
        <end position="299"/>
    </location>
</feature>
<evidence type="ECO:0000259" key="6">
    <source>
        <dbReference type="Pfam" id="PF16546"/>
    </source>
</evidence>
<feature type="domain" description="SGTA homodimerisation" evidence="6">
    <location>
        <begin position="4"/>
        <end position="34"/>
    </location>
</feature>
<name>A0A834MP95_RHYFE</name>
<gene>
    <name evidence="7" type="ORF">GWI33_002834</name>
</gene>
<dbReference type="Proteomes" id="UP000625711">
    <property type="component" value="Unassembled WGS sequence"/>
</dbReference>
<dbReference type="EMBL" id="JAACXV010000017">
    <property type="protein sequence ID" value="KAF7286994.1"/>
    <property type="molecule type" value="Genomic_DNA"/>
</dbReference>
<dbReference type="Gene3D" id="1.25.40.10">
    <property type="entry name" value="Tetratricopeptide repeat domain"/>
    <property type="match status" value="1"/>
</dbReference>
<dbReference type="AlphaFoldDB" id="A0A834MP95"/>
<dbReference type="GO" id="GO:0072380">
    <property type="term" value="C:TRC complex"/>
    <property type="evidence" value="ECO:0007669"/>
    <property type="project" value="TreeGrafter"/>
</dbReference>
<organism evidence="7 8">
    <name type="scientific">Rhynchophorus ferrugineus</name>
    <name type="common">Red palm weevil</name>
    <name type="synonym">Curculio ferrugineus</name>
    <dbReference type="NCBI Taxonomy" id="354439"/>
    <lineage>
        <taxon>Eukaryota</taxon>
        <taxon>Metazoa</taxon>
        <taxon>Ecdysozoa</taxon>
        <taxon>Arthropoda</taxon>
        <taxon>Hexapoda</taxon>
        <taxon>Insecta</taxon>
        <taxon>Pterygota</taxon>
        <taxon>Neoptera</taxon>
        <taxon>Endopterygota</taxon>
        <taxon>Coleoptera</taxon>
        <taxon>Polyphaga</taxon>
        <taxon>Cucujiformia</taxon>
        <taxon>Curculionidae</taxon>
        <taxon>Dryophthorinae</taxon>
        <taxon>Rhynchophorus</taxon>
    </lineage>
</organism>
<evidence type="ECO:0000256" key="4">
    <source>
        <dbReference type="PROSITE-ProRule" id="PRU00339"/>
    </source>
</evidence>
<dbReference type="PROSITE" id="PS50005">
    <property type="entry name" value="TPR"/>
    <property type="match status" value="2"/>
</dbReference>
<keyword evidence="3 4" id="KW-0802">TPR repeat</keyword>
<dbReference type="GO" id="GO:0006620">
    <property type="term" value="P:post-translational protein targeting to endoplasmic reticulum membrane"/>
    <property type="evidence" value="ECO:0007669"/>
    <property type="project" value="TreeGrafter"/>
</dbReference>
<evidence type="ECO:0000313" key="7">
    <source>
        <dbReference type="EMBL" id="KAF7286994.1"/>
    </source>
</evidence>
<dbReference type="InterPro" id="IPR032374">
    <property type="entry name" value="SGTA_dimer"/>
</dbReference>
<evidence type="ECO:0000256" key="2">
    <source>
        <dbReference type="ARBA" id="ARBA00022737"/>
    </source>
</evidence>
<keyword evidence="8" id="KW-1185">Reference proteome</keyword>
<evidence type="ECO:0000256" key="3">
    <source>
        <dbReference type="ARBA" id="ARBA00022803"/>
    </source>
</evidence>
<dbReference type="PANTHER" id="PTHR45831">
    <property type="entry name" value="LD24721P"/>
    <property type="match status" value="1"/>
</dbReference>
<keyword evidence="2" id="KW-0677">Repeat</keyword>
<evidence type="ECO:0000256" key="1">
    <source>
        <dbReference type="ARBA" id="ARBA00008175"/>
    </source>
</evidence>
<comment type="similarity">
    <text evidence="1">Belongs to the SGT family.</text>
</comment>
<dbReference type="InterPro" id="IPR011990">
    <property type="entry name" value="TPR-like_helical_dom_sf"/>
</dbReference>
<dbReference type="GO" id="GO:0060090">
    <property type="term" value="F:molecular adaptor activity"/>
    <property type="evidence" value="ECO:0007669"/>
    <property type="project" value="TreeGrafter"/>
</dbReference>
<dbReference type="Gene3D" id="1.20.5.420">
    <property type="entry name" value="Immunoglobulin FC, subunit C"/>
    <property type="match status" value="1"/>
</dbReference>
<dbReference type="OrthoDB" id="2335338at2759"/>
<dbReference type="GO" id="GO:0016020">
    <property type="term" value="C:membrane"/>
    <property type="evidence" value="ECO:0007669"/>
    <property type="project" value="TreeGrafter"/>
</dbReference>
<dbReference type="SUPFAM" id="SSF48452">
    <property type="entry name" value="TPR-like"/>
    <property type="match status" value="1"/>
</dbReference>
<dbReference type="InterPro" id="IPR047150">
    <property type="entry name" value="SGT"/>
</dbReference>
<dbReference type="Pfam" id="PF00515">
    <property type="entry name" value="TPR_1"/>
    <property type="match status" value="1"/>
</dbReference>
<dbReference type="PANTHER" id="PTHR45831:SF2">
    <property type="entry name" value="LD24721P"/>
    <property type="match status" value="1"/>
</dbReference>
<sequence length="299" mass="33013">MENKNELNEEKKESLEVAIQCLETAFDIENQPNTEIIDLLSLITIKPKVEVTEEQKAQAEEHKNKGNNYMKNSEYDQAIAEYTKAIELNPYNAVYYCNRAAAYTRQTQDADAIIDCKEALKLDPTYGKAYGRLGIAYSNLNKYDLALTAYQSALKYDPNNAMYEANLKVAEQMVNSDAAAPTMGGRPLPDITQFLNNPNIINMASQILSDPTFCNMMSGIVNMGGTGEGMTNAVETMLQAGQTLAQRVASEDPTLYSRLTRNRQNNTTQGTQENGDVNNLTSSNSSGEQPPENKDQGSA</sequence>
<protein>
    <recommendedName>
        <fullName evidence="6">SGTA homodimerisation domain-containing protein</fullName>
    </recommendedName>
</protein>
<comment type="caution">
    <text evidence="7">The sequence shown here is derived from an EMBL/GenBank/DDBJ whole genome shotgun (WGS) entry which is preliminary data.</text>
</comment>
<dbReference type="InterPro" id="IPR019734">
    <property type="entry name" value="TPR_rpt"/>
</dbReference>
<feature type="repeat" description="TPR" evidence="4">
    <location>
        <begin position="127"/>
        <end position="160"/>
    </location>
</feature>
<proteinExistence type="inferred from homology"/>